<keyword evidence="2" id="KW-0680">Restriction system</keyword>
<dbReference type="Proteomes" id="UP001611251">
    <property type="component" value="Unassembled WGS sequence"/>
</dbReference>
<dbReference type="PANTHER" id="PTHR30408:SF12">
    <property type="entry name" value="TYPE I RESTRICTION ENZYME MJAVIII SPECIFICITY SUBUNIT"/>
    <property type="match status" value="1"/>
</dbReference>
<proteinExistence type="inferred from homology"/>
<feature type="domain" description="Type I restriction modification DNA specificity" evidence="4">
    <location>
        <begin position="284"/>
        <end position="397"/>
    </location>
</feature>
<dbReference type="EC" id="3.1.21.-" evidence="5"/>
<evidence type="ECO:0000256" key="3">
    <source>
        <dbReference type="ARBA" id="ARBA00023125"/>
    </source>
</evidence>
<dbReference type="EMBL" id="JBGFSN010000003">
    <property type="protein sequence ID" value="MFH8133243.1"/>
    <property type="molecule type" value="Genomic_DNA"/>
</dbReference>
<evidence type="ECO:0000256" key="2">
    <source>
        <dbReference type="ARBA" id="ARBA00022747"/>
    </source>
</evidence>
<protein>
    <submittedName>
        <fullName evidence="5">Restriction endonuclease subunit S</fullName>
        <ecNumber evidence="5">3.1.21.-</ecNumber>
    </submittedName>
</protein>
<evidence type="ECO:0000313" key="5">
    <source>
        <dbReference type="EMBL" id="MFH8133243.1"/>
    </source>
</evidence>
<accession>A0ABW7PSG3</accession>
<name>A0ABW7PSG3_9GAMM</name>
<evidence type="ECO:0000313" key="6">
    <source>
        <dbReference type="Proteomes" id="UP001611251"/>
    </source>
</evidence>
<comment type="similarity">
    <text evidence="1">Belongs to the type-I restriction system S methylase family.</text>
</comment>
<dbReference type="InterPro" id="IPR044946">
    <property type="entry name" value="Restrct_endonuc_typeI_TRD_sf"/>
</dbReference>
<keyword evidence="5" id="KW-0378">Hydrolase</keyword>
<evidence type="ECO:0000256" key="1">
    <source>
        <dbReference type="ARBA" id="ARBA00010923"/>
    </source>
</evidence>
<keyword evidence="5" id="KW-0540">Nuclease</keyword>
<dbReference type="GO" id="GO:0016787">
    <property type="term" value="F:hydrolase activity"/>
    <property type="evidence" value="ECO:0007669"/>
    <property type="project" value="UniProtKB-KW"/>
</dbReference>
<dbReference type="InterPro" id="IPR052021">
    <property type="entry name" value="Type-I_RS_S_subunit"/>
</dbReference>
<dbReference type="GO" id="GO:0004519">
    <property type="term" value="F:endonuclease activity"/>
    <property type="evidence" value="ECO:0007669"/>
    <property type="project" value="UniProtKB-KW"/>
</dbReference>
<dbReference type="InterPro" id="IPR000055">
    <property type="entry name" value="Restrct_endonuc_typeI_TRD"/>
</dbReference>
<dbReference type="Gene3D" id="3.90.220.20">
    <property type="entry name" value="DNA methylase specificity domains"/>
    <property type="match status" value="2"/>
</dbReference>
<feature type="domain" description="Type I restriction modification DNA specificity" evidence="4">
    <location>
        <begin position="75"/>
        <end position="185"/>
    </location>
</feature>
<dbReference type="SUPFAM" id="SSF116734">
    <property type="entry name" value="DNA methylase specificity domain"/>
    <property type="match status" value="2"/>
</dbReference>
<dbReference type="Pfam" id="PF01420">
    <property type="entry name" value="Methylase_S"/>
    <property type="match status" value="2"/>
</dbReference>
<gene>
    <name evidence="5" type="ORF">ABU178_03475</name>
</gene>
<dbReference type="PANTHER" id="PTHR30408">
    <property type="entry name" value="TYPE-1 RESTRICTION ENZYME ECOKI SPECIFICITY PROTEIN"/>
    <property type="match status" value="1"/>
</dbReference>
<sequence>MSADNKVPEIRFKSFSGGWKNSELSELALFNPKSELPESFKYVDLESVKGTSLIGYKIESRNSAPSRAQRLAQKGDVFYQTVRPYQKNNYLFHCVENDYVFSTGYAQLRPYFNGNFLLNLVQRDLFVKSVLNNCTGTSYPAINASTLATIGVSYPKNEAEQTQIGNYFQKLDALINQHQQKHDKLSNIKKSMLEKMFPKQGETIPEIRFKGFSGEWEEASLLDSIERIIDFRGRTPKKLGLDWSPSGYRALSALNVKQGYIDFSIDPHFGDQELYDKWMSGSELHQGQVLFTTEAPMGNVAQVPNTDKYILSQRTIAFIVKSEIVVEDFLAVLLRSSKVFRELSALSSGGTAKGVSQKVLANLNVSIPTNLVEQTAIGNYFQKLDNLINQHQQQITKLNNIKQACLSKMFV</sequence>
<keyword evidence="3" id="KW-0238">DNA-binding</keyword>
<dbReference type="RefSeq" id="WP_397212018.1">
    <property type="nucleotide sequence ID" value="NZ_JBGFSN010000003.1"/>
</dbReference>
<keyword evidence="5" id="KW-0255">Endonuclease</keyword>
<organism evidence="5 6">
    <name type="scientific">Pantoea osteomyelitidis</name>
    <dbReference type="NCBI Taxonomy" id="3230026"/>
    <lineage>
        <taxon>Bacteria</taxon>
        <taxon>Pseudomonadati</taxon>
        <taxon>Pseudomonadota</taxon>
        <taxon>Gammaproteobacteria</taxon>
        <taxon>Enterobacterales</taxon>
        <taxon>Erwiniaceae</taxon>
        <taxon>Pantoea</taxon>
    </lineage>
</organism>
<comment type="caution">
    <text evidence="5">The sequence shown here is derived from an EMBL/GenBank/DDBJ whole genome shotgun (WGS) entry which is preliminary data.</text>
</comment>
<keyword evidence="6" id="KW-1185">Reference proteome</keyword>
<reference evidence="5 6" key="1">
    <citation type="submission" date="2024-08" db="EMBL/GenBank/DDBJ databases">
        <title>Pantoea ronii - a newly identified human opportunistic pathogen.</title>
        <authorList>
            <person name="Keidar-Friedman D."/>
            <person name="Sorek N."/>
            <person name="Leshin-Carmel D."/>
            <person name="Tsur A."/>
            <person name="Amsalem M."/>
            <person name="Tolkach D."/>
            <person name="Brosh-Nissimov T."/>
        </authorList>
    </citation>
    <scope>NUCLEOTIDE SEQUENCE [LARGE SCALE GENOMIC DNA]</scope>
    <source>
        <strain evidence="5 6">AA23256</strain>
    </source>
</reference>
<evidence type="ECO:0000259" key="4">
    <source>
        <dbReference type="Pfam" id="PF01420"/>
    </source>
</evidence>